<proteinExistence type="predicted"/>
<reference evidence="2" key="1">
    <citation type="submission" date="2021-12" db="EMBL/GenBank/DDBJ databases">
        <title>Discovery of the Pendulisporaceae a myxobacterial family with distinct sporulation behavior and unique specialized metabolism.</title>
        <authorList>
            <person name="Garcia R."/>
            <person name="Popoff A."/>
            <person name="Bader C.D."/>
            <person name="Loehr J."/>
            <person name="Walesch S."/>
            <person name="Walt C."/>
            <person name="Boldt J."/>
            <person name="Bunk B."/>
            <person name="Haeckl F.J.F.P.J."/>
            <person name="Gunesch A.P."/>
            <person name="Birkelbach J."/>
            <person name="Nuebel U."/>
            <person name="Pietschmann T."/>
            <person name="Bach T."/>
            <person name="Mueller R."/>
        </authorList>
    </citation>
    <scope>NUCLEOTIDE SEQUENCE</scope>
    <source>
        <strain evidence="2">MSr11367</strain>
    </source>
</reference>
<protein>
    <submittedName>
        <fullName evidence="2">Uncharacterized protein</fullName>
    </submittedName>
</protein>
<organism evidence="2 3">
    <name type="scientific">Pendulispora rubella</name>
    <dbReference type="NCBI Taxonomy" id="2741070"/>
    <lineage>
        <taxon>Bacteria</taxon>
        <taxon>Pseudomonadati</taxon>
        <taxon>Myxococcota</taxon>
        <taxon>Myxococcia</taxon>
        <taxon>Myxococcales</taxon>
        <taxon>Sorangiineae</taxon>
        <taxon>Pendulisporaceae</taxon>
        <taxon>Pendulispora</taxon>
    </lineage>
</organism>
<name>A0ABZ2KV48_9BACT</name>
<dbReference type="EMBL" id="CP089983">
    <property type="protein sequence ID" value="WXB02556.1"/>
    <property type="molecule type" value="Genomic_DNA"/>
</dbReference>
<dbReference type="RefSeq" id="WP_394832184.1">
    <property type="nucleotide sequence ID" value="NZ_CP089929.1"/>
</dbReference>
<sequence>MPSRKNEAAGTARRLKDEQVFKLIFPNFDENQKALTKSPTCTGQNIFDDKVLAGGTPKGGWPIRMQEGQITQGSGGDRIKVVWLRLQEWPDGTAGGPLAIIRGSEHFAELYAVVPFRGRPDKVRLGTERMGGELLVTAEEDGCTGHPSGTPCEASLHIFLPRQGALQRVVDVPVERIAYGSDREKGTQGKLEFHMTSASRVQPDGIHLAEQVEVKDDGGQVLRKAELDRVFKLTETGLVANEGSLWERIAKPEPEKAEKPEKTKSPPRRQR</sequence>
<evidence type="ECO:0000256" key="1">
    <source>
        <dbReference type="SAM" id="MobiDB-lite"/>
    </source>
</evidence>
<evidence type="ECO:0000313" key="3">
    <source>
        <dbReference type="Proteomes" id="UP001374803"/>
    </source>
</evidence>
<evidence type="ECO:0000313" key="2">
    <source>
        <dbReference type="EMBL" id="WXB02556.1"/>
    </source>
</evidence>
<dbReference type="Proteomes" id="UP001374803">
    <property type="component" value="Chromosome"/>
</dbReference>
<gene>
    <name evidence="2" type="ORF">LVJ94_37285</name>
</gene>
<feature type="compositionally biased region" description="Basic and acidic residues" evidence="1">
    <location>
        <begin position="248"/>
        <end position="264"/>
    </location>
</feature>
<keyword evidence="3" id="KW-1185">Reference proteome</keyword>
<accession>A0ABZ2KV48</accession>
<feature type="region of interest" description="Disordered" evidence="1">
    <location>
        <begin position="243"/>
        <end position="271"/>
    </location>
</feature>